<keyword evidence="2" id="KW-1185">Reference proteome</keyword>
<dbReference type="AlphaFoldDB" id="A0A6N8CR94"/>
<name>A0A6N8CR94_9BACI</name>
<evidence type="ECO:0008006" key="3">
    <source>
        <dbReference type="Google" id="ProtNLM"/>
    </source>
</evidence>
<evidence type="ECO:0000313" key="1">
    <source>
        <dbReference type="EMBL" id="MTT32702.1"/>
    </source>
</evidence>
<sequence>MDFTEEQQQAINEQLEQAKTQWETDVLSPLQTKLEDLKTKVPKAPSQEELALQAKEQALFSKQINLTLKENGLGAFDGLIEAKDEKDLDQKVKQLSKVINELKISQSYIPKDKGDTDPYAKFEKNKDTKGMINAKLSKLFGK</sequence>
<accession>A0A6N8CR94</accession>
<comment type="caution">
    <text evidence="1">The sequence shown here is derived from an EMBL/GenBank/DDBJ whole genome shotgun (WGS) entry which is preliminary data.</text>
</comment>
<dbReference type="EMBL" id="WNHB01000019">
    <property type="protein sequence ID" value="MTT32702.1"/>
    <property type="molecule type" value="Genomic_DNA"/>
</dbReference>
<organism evidence="1 2">
    <name type="scientific">Terrilactibacillus tamarindi</name>
    <dbReference type="NCBI Taxonomy" id="2599694"/>
    <lineage>
        <taxon>Bacteria</taxon>
        <taxon>Bacillati</taxon>
        <taxon>Bacillota</taxon>
        <taxon>Bacilli</taxon>
        <taxon>Bacillales</taxon>
        <taxon>Bacillaceae</taxon>
        <taxon>Terrilactibacillus</taxon>
    </lineage>
</organism>
<gene>
    <name evidence="1" type="ORF">GMB86_11860</name>
</gene>
<dbReference type="Proteomes" id="UP000440978">
    <property type="component" value="Unassembled WGS sequence"/>
</dbReference>
<proteinExistence type="predicted"/>
<evidence type="ECO:0000313" key="2">
    <source>
        <dbReference type="Proteomes" id="UP000440978"/>
    </source>
</evidence>
<dbReference type="RefSeq" id="WP_155220224.1">
    <property type="nucleotide sequence ID" value="NZ_WNHB01000019.1"/>
</dbReference>
<protein>
    <recommendedName>
        <fullName evidence="3">DUF4355 domain-containing protein</fullName>
    </recommendedName>
</protein>
<reference evidence="1 2" key="1">
    <citation type="submission" date="2019-11" db="EMBL/GenBank/DDBJ databases">
        <title>Terrilactibacillus tamarindus sp. nov. BCM23-1 isolated from bark of Tamarindus indica.</title>
        <authorList>
            <person name="Kingkaew E."/>
            <person name="Tanasupawat S."/>
        </authorList>
    </citation>
    <scope>NUCLEOTIDE SEQUENCE [LARGE SCALE GENOMIC DNA]</scope>
    <source>
        <strain evidence="1 2">BCM23-1</strain>
    </source>
</reference>
<dbReference type="OrthoDB" id="2862045at2"/>